<sequence>MEKSQQTLASSSSSHFVPISFNHSTSVKLENHNFLIWRKQIFSAIRGHNLQHFVIGVHDPSLKFRSSEDRSQGIVNQDFLDWEQQDQLLVSWLLSSMFEGVLSRCINCESAFQIWKTLEVYFASQTRIKISQYKTLLQNTKKESLSMNEYLLKIRGFVDLLALVGVNLSVKDHIDAITDGLLSEYDTFFLTINSRTEDYSIEEIESLLLAQEARIEKHNKRLLKLLLVILHKIQFHPNFGRGNFSPRGRDGFQGRGGFNNGGWRSWNTWNNNATANAEKPVCQVCMKIGHSADRCYYRYDPSFQGPHTPGFTPSFQKSPQTQIQGGNKPNMQVLMATPENICDTNWYPDSGASNHVTTNANNLVEHTPYYGNEQVRVGNDQVSKIVVLEGKLKGGLYAFDSSQIQLKKSAPSQVSLSQSVTSHQSGLRANCQVSIHVSDLQSQNGSSTVGIWHDRLGHPSFKIVQTVMSLCKLSKFNKILPNFVCKACCLGKIHMLPFPTSISEYQEPLQLVYSDLWGPSPVQSSNGYKYYVCFVDAFSRIYCPHTYQQNGVAERKHRHIVENGLTLLARASMPFKYWDESFKTVVFLHNRLPSPVSHASLPFPIALIPPINTTTHLENCQDPNAPIVSSSILSTVGNIHSMITRSKKGIFKPKVYSVTKEPQSADEALQNENWKIAMIDEYSTLLRHNTWSLVDLLAGRKVIGCKWIFRVKENPDASINKYKARLVAKGFHQTAGFDYTETFSPIVKPTTIRVVLTIALSRNWKIQQLDINNAFLNGDLQEEVYMEQPKGFIEKSTSHLVCKLHKSLYGLK</sequence>
<dbReference type="GO" id="GO:0003676">
    <property type="term" value="F:nucleic acid binding"/>
    <property type="evidence" value="ECO:0007669"/>
    <property type="project" value="InterPro"/>
</dbReference>
<reference evidence="3 4" key="1">
    <citation type="journal article" date="2018" name="PLoS Genet.">
        <title>Population sequencing reveals clonal diversity and ancestral inbreeding in the grapevine cultivar Chardonnay.</title>
        <authorList>
            <person name="Roach M.J."/>
            <person name="Johnson D.L."/>
            <person name="Bohlmann J."/>
            <person name="van Vuuren H.J."/>
            <person name="Jones S.J."/>
            <person name="Pretorius I.S."/>
            <person name="Schmidt S.A."/>
            <person name="Borneman A.R."/>
        </authorList>
    </citation>
    <scope>NUCLEOTIDE SEQUENCE [LARGE SCALE GENOMIC DNA]</scope>
    <source>
        <strain evidence="4">cv. Chardonnay</strain>
        <tissue evidence="3">Leaf</tissue>
    </source>
</reference>
<feature type="domain" description="GAG-pre-integrase" evidence="2">
    <location>
        <begin position="442"/>
        <end position="492"/>
    </location>
</feature>
<dbReference type="Pfam" id="PF14223">
    <property type="entry name" value="Retrotran_gag_2"/>
    <property type="match status" value="1"/>
</dbReference>
<comment type="caution">
    <text evidence="3">The sequence shown here is derived from an EMBL/GenBank/DDBJ whole genome shotgun (WGS) entry which is preliminary data.</text>
</comment>
<dbReference type="InterPro" id="IPR012337">
    <property type="entry name" value="RNaseH-like_sf"/>
</dbReference>
<dbReference type="InterPro" id="IPR043502">
    <property type="entry name" value="DNA/RNA_pol_sf"/>
</dbReference>
<dbReference type="Pfam" id="PF13976">
    <property type="entry name" value="gag_pre-integrs"/>
    <property type="match status" value="1"/>
</dbReference>
<dbReference type="Pfam" id="PF07727">
    <property type="entry name" value="RVT_2"/>
    <property type="match status" value="1"/>
</dbReference>
<evidence type="ECO:0000259" key="2">
    <source>
        <dbReference type="Pfam" id="PF13976"/>
    </source>
</evidence>
<gene>
    <name evidence="3" type="primary">RE1_2040</name>
    <name evidence="3" type="ORF">CK203_069677</name>
</gene>
<dbReference type="AlphaFoldDB" id="A0A438E0F0"/>
<protein>
    <submittedName>
        <fullName evidence="3">Retrovirus-related Pol polyprotein from transposon RE1</fullName>
    </submittedName>
</protein>
<dbReference type="InterPro" id="IPR025724">
    <property type="entry name" value="GAG-pre-integrase_dom"/>
</dbReference>
<dbReference type="Gene3D" id="3.30.420.10">
    <property type="entry name" value="Ribonuclease H-like superfamily/Ribonuclease H"/>
    <property type="match status" value="1"/>
</dbReference>
<accession>A0A438E0F0</accession>
<dbReference type="InterPro" id="IPR036397">
    <property type="entry name" value="RNaseH_sf"/>
</dbReference>
<dbReference type="PANTHER" id="PTHR47481:SF30">
    <property type="entry name" value="CCHC-TYPE DOMAIN-CONTAINING PROTEIN"/>
    <property type="match status" value="1"/>
</dbReference>
<dbReference type="Proteomes" id="UP000288805">
    <property type="component" value="Unassembled WGS sequence"/>
</dbReference>
<feature type="domain" description="Reverse transcriptase Ty1/copia-type" evidence="1">
    <location>
        <begin position="689"/>
        <end position="812"/>
    </location>
</feature>
<proteinExistence type="predicted"/>
<evidence type="ECO:0000259" key="1">
    <source>
        <dbReference type="Pfam" id="PF07727"/>
    </source>
</evidence>
<dbReference type="EMBL" id="QGNW01001445">
    <property type="protein sequence ID" value="RVW41150.1"/>
    <property type="molecule type" value="Genomic_DNA"/>
</dbReference>
<evidence type="ECO:0000313" key="3">
    <source>
        <dbReference type="EMBL" id="RVW41150.1"/>
    </source>
</evidence>
<organism evidence="3 4">
    <name type="scientific">Vitis vinifera</name>
    <name type="common">Grape</name>
    <dbReference type="NCBI Taxonomy" id="29760"/>
    <lineage>
        <taxon>Eukaryota</taxon>
        <taxon>Viridiplantae</taxon>
        <taxon>Streptophyta</taxon>
        <taxon>Embryophyta</taxon>
        <taxon>Tracheophyta</taxon>
        <taxon>Spermatophyta</taxon>
        <taxon>Magnoliopsida</taxon>
        <taxon>eudicotyledons</taxon>
        <taxon>Gunneridae</taxon>
        <taxon>Pentapetalae</taxon>
        <taxon>rosids</taxon>
        <taxon>Vitales</taxon>
        <taxon>Vitaceae</taxon>
        <taxon>Viteae</taxon>
        <taxon>Vitis</taxon>
    </lineage>
</organism>
<name>A0A438E0F0_VITVI</name>
<dbReference type="SUPFAM" id="SSF53098">
    <property type="entry name" value="Ribonuclease H-like"/>
    <property type="match status" value="1"/>
</dbReference>
<dbReference type="SUPFAM" id="SSF56672">
    <property type="entry name" value="DNA/RNA polymerases"/>
    <property type="match status" value="1"/>
</dbReference>
<dbReference type="PANTHER" id="PTHR47481">
    <property type="match status" value="1"/>
</dbReference>
<evidence type="ECO:0000313" key="4">
    <source>
        <dbReference type="Proteomes" id="UP000288805"/>
    </source>
</evidence>
<dbReference type="InterPro" id="IPR013103">
    <property type="entry name" value="RVT_2"/>
</dbReference>